<evidence type="ECO:0000259" key="4">
    <source>
        <dbReference type="PROSITE" id="PS50987"/>
    </source>
</evidence>
<dbReference type="SMART" id="SM00418">
    <property type="entry name" value="HTH_ARSR"/>
    <property type="match status" value="1"/>
</dbReference>
<organism evidence="5 6">
    <name type="scientific">Deinococcus oregonensis</name>
    <dbReference type="NCBI Taxonomy" id="1805970"/>
    <lineage>
        <taxon>Bacteria</taxon>
        <taxon>Thermotogati</taxon>
        <taxon>Deinococcota</taxon>
        <taxon>Deinococci</taxon>
        <taxon>Deinococcales</taxon>
        <taxon>Deinococcaceae</taxon>
        <taxon>Deinococcus</taxon>
    </lineage>
</organism>
<dbReference type="CDD" id="cd00090">
    <property type="entry name" value="HTH_ARSR"/>
    <property type="match status" value="1"/>
</dbReference>
<keyword evidence="1" id="KW-0805">Transcription regulation</keyword>
<dbReference type="SUPFAM" id="SSF46785">
    <property type="entry name" value="Winged helix' DNA-binding domain"/>
    <property type="match status" value="1"/>
</dbReference>
<evidence type="ECO:0000256" key="2">
    <source>
        <dbReference type="ARBA" id="ARBA00023125"/>
    </source>
</evidence>
<proteinExistence type="predicted"/>
<accession>A0ABV6B4N4</accession>
<dbReference type="PANTHER" id="PTHR43132">
    <property type="entry name" value="ARSENICAL RESISTANCE OPERON REPRESSOR ARSR-RELATED"/>
    <property type="match status" value="1"/>
</dbReference>
<sequence length="136" mass="14429">MTPTVLSTPTDACEVACVHPEAVARAQGAMPSADALIRASAVLKAVADPTRLRLLSALASGELCVCDLSVLAGTSESAVSHQLRLLRDLSLVTNRKEGRVVYYRLDDAHVTHLIRDVVAHAAHTLTSPLDSHLKSV</sequence>
<evidence type="ECO:0000256" key="1">
    <source>
        <dbReference type="ARBA" id="ARBA00023015"/>
    </source>
</evidence>
<dbReference type="RefSeq" id="WP_380015820.1">
    <property type="nucleotide sequence ID" value="NZ_JBHLYR010000063.1"/>
</dbReference>
<dbReference type="NCBIfam" id="NF033788">
    <property type="entry name" value="HTH_metalloreg"/>
    <property type="match status" value="1"/>
</dbReference>
<name>A0ABV6B4N4_9DEIO</name>
<keyword evidence="2" id="KW-0238">DNA-binding</keyword>
<gene>
    <name evidence="5" type="ORF">ACFFLM_22115</name>
</gene>
<dbReference type="InterPro" id="IPR001845">
    <property type="entry name" value="HTH_ArsR_DNA-bd_dom"/>
</dbReference>
<keyword evidence="3" id="KW-0804">Transcription</keyword>
<dbReference type="PRINTS" id="PR00778">
    <property type="entry name" value="HTHARSR"/>
</dbReference>
<dbReference type="InterPro" id="IPR018334">
    <property type="entry name" value="ArsR_HTH"/>
</dbReference>
<dbReference type="InterPro" id="IPR036388">
    <property type="entry name" value="WH-like_DNA-bd_sf"/>
</dbReference>
<dbReference type="InterPro" id="IPR051011">
    <property type="entry name" value="Metal_resp_trans_reg"/>
</dbReference>
<dbReference type="Proteomes" id="UP001589733">
    <property type="component" value="Unassembled WGS sequence"/>
</dbReference>
<dbReference type="PANTHER" id="PTHR43132:SF6">
    <property type="entry name" value="HTH-TYPE TRANSCRIPTIONAL REPRESSOR CZRA"/>
    <property type="match status" value="1"/>
</dbReference>
<evidence type="ECO:0000313" key="5">
    <source>
        <dbReference type="EMBL" id="MFB9994660.1"/>
    </source>
</evidence>
<dbReference type="InterPro" id="IPR036390">
    <property type="entry name" value="WH_DNA-bd_sf"/>
</dbReference>
<dbReference type="Gene3D" id="1.10.10.10">
    <property type="entry name" value="Winged helix-like DNA-binding domain superfamily/Winged helix DNA-binding domain"/>
    <property type="match status" value="1"/>
</dbReference>
<comment type="caution">
    <text evidence="5">The sequence shown here is derived from an EMBL/GenBank/DDBJ whole genome shotgun (WGS) entry which is preliminary data.</text>
</comment>
<reference evidence="5 6" key="1">
    <citation type="submission" date="2024-09" db="EMBL/GenBank/DDBJ databases">
        <authorList>
            <person name="Sun Q."/>
            <person name="Mori K."/>
        </authorList>
    </citation>
    <scope>NUCLEOTIDE SEQUENCE [LARGE SCALE GENOMIC DNA]</scope>
    <source>
        <strain evidence="5 6">JCM 13503</strain>
    </source>
</reference>
<evidence type="ECO:0000313" key="6">
    <source>
        <dbReference type="Proteomes" id="UP001589733"/>
    </source>
</evidence>
<feature type="domain" description="HTH arsR-type" evidence="4">
    <location>
        <begin position="31"/>
        <end position="125"/>
    </location>
</feature>
<dbReference type="InterPro" id="IPR011991">
    <property type="entry name" value="ArsR-like_HTH"/>
</dbReference>
<protein>
    <submittedName>
        <fullName evidence="5">ArsR/SmtB family transcription factor</fullName>
    </submittedName>
</protein>
<evidence type="ECO:0000256" key="3">
    <source>
        <dbReference type="ARBA" id="ARBA00023163"/>
    </source>
</evidence>
<dbReference type="PROSITE" id="PS50987">
    <property type="entry name" value="HTH_ARSR_2"/>
    <property type="match status" value="1"/>
</dbReference>
<dbReference type="PROSITE" id="PS00846">
    <property type="entry name" value="HTH_ARSR_1"/>
    <property type="match status" value="1"/>
</dbReference>
<keyword evidence="6" id="KW-1185">Reference proteome</keyword>
<dbReference type="Pfam" id="PF01022">
    <property type="entry name" value="HTH_5"/>
    <property type="match status" value="1"/>
</dbReference>
<dbReference type="EMBL" id="JBHLYR010000063">
    <property type="protein sequence ID" value="MFB9994660.1"/>
    <property type="molecule type" value="Genomic_DNA"/>
</dbReference>